<evidence type="ECO:0000313" key="4">
    <source>
        <dbReference type="Proteomes" id="UP000187203"/>
    </source>
</evidence>
<dbReference type="Proteomes" id="UP000187203">
    <property type="component" value="Unassembled WGS sequence"/>
</dbReference>
<dbReference type="OrthoDB" id="25620at2759"/>
<keyword evidence="4" id="KW-1185">Reference proteome</keyword>
<organism evidence="3 4">
    <name type="scientific">Corchorus olitorius</name>
    <dbReference type="NCBI Taxonomy" id="93759"/>
    <lineage>
        <taxon>Eukaryota</taxon>
        <taxon>Viridiplantae</taxon>
        <taxon>Streptophyta</taxon>
        <taxon>Embryophyta</taxon>
        <taxon>Tracheophyta</taxon>
        <taxon>Spermatophyta</taxon>
        <taxon>Magnoliopsida</taxon>
        <taxon>eudicotyledons</taxon>
        <taxon>Gunneridae</taxon>
        <taxon>Pentapetalae</taxon>
        <taxon>rosids</taxon>
        <taxon>malvids</taxon>
        <taxon>Malvales</taxon>
        <taxon>Malvaceae</taxon>
        <taxon>Grewioideae</taxon>
        <taxon>Apeibeae</taxon>
        <taxon>Corchorus</taxon>
    </lineage>
</organism>
<dbReference type="STRING" id="93759.A0A1R3JJN0"/>
<dbReference type="AlphaFoldDB" id="A0A1R3JJN0"/>
<dbReference type="SUPFAM" id="SSF52540">
    <property type="entry name" value="P-loop containing nucleoside triphosphate hydrolases"/>
    <property type="match status" value="1"/>
</dbReference>
<comment type="caution">
    <text evidence="3">The sequence shown here is derived from an EMBL/GenBank/DDBJ whole genome shotgun (WGS) entry which is preliminary data.</text>
</comment>
<keyword evidence="2" id="KW-0472">Membrane</keyword>
<keyword evidence="2" id="KW-1133">Transmembrane helix</keyword>
<protein>
    <submittedName>
        <fullName evidence="3">ATP binding protein</fullName>
    </submittedName>
</protein>
<gene>
    <name evidence="3" type="ORF">COLO4_16111</name>
</gene>
<dbReference type="Gene3D" id="3.40.50.300">
    <property type="entry name" value="P-loop containing nucleotide triphosphate hydrolases"/>
    <property type="match status" value="1"/>
</dbReference>
<feature type="region of interest" description="Disordered" evidence="1">
    <location>
        <begin position="1"/>
        <end position="44"/>
    </location>
</feature>
<accession>A0A1R3JJN0</accession>
<evidence type="ECO:0000313" key="3">
    <source>
        <dbReference type="EMBL" id="OMO94977.1"/>
    </source>
</evidence>
<dbReference type="PANTHER" id="PTHR14241">
    <property type="entry name" value="INTERFERON-INDUCED PROTEIN 44"/>
    <property type="match status" value="1"/>
</dbReference>
<evidence type="ECO:0000256" key="1">
    <source>
        <dbReference type="SAM" id="MobiDB-lite"/>
    </source>
</evidence>
<proteinExistence type="predicted"/>
<dbReference type="EMBL" id="AWUE01015920">
    <property type="protein sequence ID" value="OMO94977.1"/>
    <property type="molecule type" value="Genomic_DNA"/>
</dbReference>
<keyword evidence="2" id="KW-0812">Transmembrane</keyword>
<sequence>MGGETIIHPSLTSEEESDVDQDFPLPSMSSKNPTLGSDDKFEDGKNEVDGLFKNGFGQVDPQFNSSSSLEFEARKNMKHKFYREVLQSYDELKVRRKNLNEAKIKVLSYVPGAWIENVGGMKLRDYDVPETTTLLLIGPRRSGKSSLVNRISRVFEYDKFASERAQVSYFLSFGDGTKYLQEYMIPRYSASFCVYDTPSLNNDTSDNIDMIEHWIKEGVCHGNLLFRKSEGSSLWRKLKCKTQDIPWRSCKTRTVNFVIFVVDAVTVLKSIEGGGPEEAHYMKMITRAFKCPYVSFKDDKPVVVITHGDLLSLADRARVRVHLGELLGILPTKQIFDIPESHDPVTELTIVDMLRYSLEHADRNLPHKNWVMQKVHKVSVSRYIYLLAMLVIALVAAYLKHSCTRHRQKSELHIDWHAIRHMWLDD</sequence>
<reference evidence="4" key="1">
    <citation type="submission" date="2013-09" db="EMBL/GenBank/DDBJ databases">
        <title>Corchorus olitorius genome sequencing.</title>
        <authorList>
            <person name="Alam M."/>
            <person name="Haque M.S."/>
            <person name="Islam M.S."/>
            <person name="Emdad E.M."/>
            <person name="Islam M.M."/>
            <person name="Ahmed B."/>
            <person name="Halim A."/>
            <person name="Hossen Q.M.M."/>
            <person name="Hossain M.Z."/>
            <person name="Ahmed R."/>
            <person name="Khan M.M."/>
            <person name="Islam R."/>
            <person name="Rashid M.M."/>
            <person name="Khan S.A."/>
            <person name="Rahman M.S."/>
            <person name="Alam M."/>
            <person name="Yahiya A.S."/>
            <person name="Khan M.S."/>
            <person name="Azam M.S."/>
            <person name="Haque T."/>
            <person name="Lashkar M.Z.H."/>
            <person name="Akhand A.I."/>
            <person name="Morshed G."/>
            <person name="Roy S."/>
            <person name="Uddin K.S."/>
            <person name="Rabeya T."/>
            <person name="Hossain A.S."/>
            <person name="Chowdhury A."/>
            <person name="Snigdha A.R."/>
            <person name="Mortoza M.S."/>
            <person name="Matin S.A."/>
            <person name="Hoque S.M.E."/>
            <person name="Islam M.K."/>
            <person name="Roy D.K."/>
            <person name="Haider R."/>
            <person name="Moosa M.M."/>
            <person name="Elias S.M."/>
            <person name="Hasan A.M."/>
            <person name="Jahan S."/>
            <person name="Shafiuddin M."/>
            <person name="Mahmood N."/>
            <person name="Shommy N.S."/>
        </authorList>
    </citation>
    <scope>NUCLEOTIDE SEQUENCE [LARGE SCALE GENOMIC DNA]</scope>
    <source>
        <strain evidence="4">cv. O-4</strain>
    </source>
</reference>
<evidence type="ECO:0000256" key="2">
    <source>
        <dbReference type="SAM" id="Phobius"/>
    </source>
</evidence>
<dbReference type="PANTHER" id="PTHR14241:SF32">
    <property type="entry name" value="VWFA DOMAIN-CONTAINING PROTEIN-RELATED"/>
    <property type="match status" value="1"/>
</dbReference>
<dbReference type="InterPro" id="IPR027417">
    <property type="entry name" value="P-loop_NTPase"/>
</dbReference>
<name>A0A1R3JJN0_9ROSI</name>
<feature type="transmembrane region" description="Helical" evidence="2">
    <location>
        <begin position="383"/>
        <end position="399"/>
    </location>
</feature>